<dbReference type="SUPFAM" id="SSF56436">
    <property type="entry name" value="C-type lectin-like"/>
    <property type="match status" value="1"/>
</dbReference>
<dbReference type="OrthoDB" id="341508at2"/>
<dbReference type="Proteomes" id="UP000298097">
    <property type="component" value="Unassembled WGS sequence"/>
</dbReference>
<accession>A0A4V3JGT4</accession>
<proteinExistence type="predicted"/>
<evidence type="ECO:0008006" key="3">
    <source>
        <dbReference type="Google" id="ProtNLM"/>
    </source>
</evidence>
<dbReference type="InterPro" id="IPR016187">
    <property type="entry name" value="CTDL_fold"/>
</dbReference>
<sequence length="221" mass="23809">MRSRSLILVVLLYSSLYYNCLSDKTCSDDDKSCSPQAFFSSLFIIPSGVYIYSTNTKYQGNLAAYGSTFEESGQNICKQEKLFSSLVNQFCSEVRALISTSTVGYSNFSETFSVPDLPVYGPTGSLLNSNWSSFETGAGGLKLTFAEAGLGPDDFWSFTEAGGVISSNNCNAGIDNSVELFGVIGSASTKASDWMNLGGESTASCDSYHRVYCICYTTSSE</sequence>
<dbReference type="EMBL" id="RQEY01000001">
    <property type="protein sequence ID" value="TGK44508.1"/>
    <property type="molecule type" value="Genomic_DNA"/>
</dbReference>
<dbReference type="AlphaFoldDB" id="A0A4V3JGT4"/>
<reference evidence="1" key="1">
    <citation type="journal article" date="2019" name="PLoS Negl. Trop. Dis.">
        <title>Revisiting the worldwide diversity of Leptospira species in the environment.</title>
        <authorList>
            <person name="Vincent A.T."/>
            <person name="Schiettekatte O."/>
            <person name="Bourhy P."/>
            <person name="Veyrier F.J."/>
            <person name="Picardeau M."/>
        </authorList>
    </citation>
    <scope>NUCLEOTIDE SEQUENCE [LARGE SCALE GENOMIC DNA]</scope>
    <source>
        <strain evidence="1">201800301</strain>
    </source>
</reference>
<protein>
    <recommendedName>
        <fullName evidence="3">DUF1554 domain-containing protein</fullName>
    </recommendedName>
</protein>
<dbReference type="RefSeq" id="WP_135772257.1">
    <property type="nucleotide sequence ID" value="NZ_RQEY01000001.1"/>
</dbReference>
<organism evidence="1 2">
    <name type="scientific">Leptospira andrefontaineae</name>
    <dbReference type="NCBI Taxonomy" id="2484976"/>
    <lineage>
        <taxon>Bacteria</taxon>
        <taxon>Pseudomonadati</taxon>
        <taxon>Spirochaetota</taxon>
        <taxon>Spirochaetia</taxon>
        <taxon>Leptospirales</taxon>
        <taxon>Leptospiraceae</taxon>
        <taxon>Leptospira</taxon>
    </lineage>
</organism>
<comment type="caution">
    <text evidence="1">The sequence shown here is derived from an EMBL/GenBank/DDBJ whole genome shotgun (WGS) entry which is preliminary data.</text>
</comment>
<dbReference type="InterPro" id="IPR016186">
    <property type="entry name" value="C-type_lectin-like/link_sf"/>
</dbReference>
<evidence type="ECO:0000313" key="2">
    <source>
        <dbReference type="Proteomes" id="UP000298097"/>
    </source>
</evidence>
<gene>
    <name evidence="1" type="ORF">EHO65_00270</name>
</gene>
<evidence type="ECO:0000313" key="1">
    <source>
        <dbReference type="EMBL" id="TGK44508.1"/>
    </source>
</evidence>
<name>A0A4V3JGT4_9LEPT</name>
<keyword evidence="2" id="KW-1185">Reference proteome</keyword>
<dbReference type="Gene3D" id="3.10.100.10">
    <property type="entry name" value="Mannose-Binding Protein A, subunit A"/>
    <property type="match status" value="1"/>
</dbReference>